<evidence type="ECO:0000313" key="8">
    <source>
        <dbReference type="Proteomes" id="UP000257144"/>
    </source>
</evidence>
<dbReference type="Gene3D" id="1.10.10.10">
    <property type="entry name" value="Winged helix-like DNA-binding domain superfamily/Winged helix DNA-binding domain"/>
    <property type="match status" value="1"/>
</dbReference>
<keyword evidence="4" id="KW-0238">DNA-binding</keyword>
<accession>A0A3D8GQQ3</accession>
<dbReference type="GO" id="GO:0003677">
    <property type="term" value="F:DNA binding"/>
    <property type="evidence" value="ECO:0007669"/>
    <property type="project" value="UniProtKB-KW"/>
</dbReference>
<dbReference type="GO" id="GO:0006352">
    <property type="term" value="P:DNA-templated transcription initiation"/>
    <property type="evidence" value="ECO:0007669"/>
    <property type="project" value="InterPro"/>
</dbReference>
<dbReference type="NCBIfam" id="TIGR02937">
    <property type="entry name" value="sigma70-ECF"/>
    <property type="match status" value="1"/>
</dbReference>
<evidence type="ECO:0000256" key="2">
    <source>
        <dbReference type="ARBA" id="ARBA00023015"/>
    </source>
</evidence>
<keyword evidence="2" id="KW-0805">Transcription regulation</keyword>
<organism evidence="7 8">
    <name type="scientific">Neobacillus piezotolerans</name>
    <dbReference type="NCBI Taxonomy" id="2259171"/>
    <lineage>
        <taxon>Bacteria</taxon>
        <taxon>Bacillati</taxon>
        <taxon>Bacillota</taxon>
        <taxon>Bacilli</taxon>
        <taxon>Bacillales</taxon>
        <taxon>Bacillaceae</taxon>
        <taxon>Neobacillus</taxon>
    </lineage>
</organism>
<dbReference type="SUPFAM" id="SSF88659">
    <property type="entry name" value="Sigma3 and sigma4 domains of RNA polymerase sigma factors"/>
    <property type="match status" value="1"/>
</dbReference>
<name>A0A3D8GQQ3_9BACI</name>
<feature type="domain" description="RNA polymerase sigma-70 region 2" evidence="6">
    <location>
        <begin position="8"/>
        <end position="74"/>
    </location>
</feature>
<dbReference type="InterPro" id="IPR013324">
    <property type="entry name" value="RNA_pol_sigma_r3/r4-like"/>
</dbReference>
<dbReference type="AlphaFoldDB" id="A0A3D8GQQ3"/>
<evidence type="ECO:0000256" key="1">
    <source>
        <dbReference type="ARBA" id="ARBA00010641"/>
    </source>
</evidence>
<sequence>MSRTFIDLYDEYFDDVYRYVFVKLGNKWDAEDIVSEVFRKAYENLGHRSNPNNPKAWILAIARNTVIDFYRKKKSLLVGEEIDGYLTPVPFEDPFEESREMDCLKKSLNHLSKEDLEVTNLRYFAGLKFKEIALILKKSEESLRVKSNRITKKLGVLVKKCLEEF</sequence>
<dbReference type="PANTHER" id="PTHR43133">
    <property type="entry name" value="RNA POLYMERASE ECF-TYPE SIGMA FACTO"/>
    <property type="match status" value="1"/>
</dbReference>
<evidence type="ECO:0000313" key="7">
    <source>
        <dbReference type="EMBL" id="RDU36611.1"/>
    </source>
</evidence>
<dbReference type="PANTHER" id="PTHR43133:SF52">
    <property type="entry name" value="ECF RNA POLYMERASE SIGMA FACTOR SIGL"/>
    <property type="match status" value="1"/>
</dbReference>
<evidence type="ECO:0000256" key="5">
    <source>
        <dbReference type="ARBA" id="ARBA00023163"/>
    </source>
</evidence>
<dbReference type="SUPFAM" id="SSF88946">
    <property type="entry name" value="Sigma2 domain of RNA polymerase sigma factors"/>
    <property type="match status" value="1"/>
</dbReference>
<dbReference type="GO" id="GO:0016987">
    <property type="term" value="F:sigma factor activity"/>
    <property type="evidence" value="ECO:0007669"/>
    <property type="project" value="UniProtKB-KW"/>
</dbReference>
<proteinExistence type="inferred from homology"/>
<dbReference type="OrthoDB" id="306910at2"/>
<evidence type="ECO:0000259" key="6">
    <source>
        <dbReference type="Pfam" id="PF04542"/>
    </source>
</evidence>
<gene>
    <name evidence="7" type="ORF">DRW41_11150</name>
</gene>
<dbReference type="InterPro" id="IPR007627">
    <property type="entry name" value="RNA_pol_sigma70_r2"/>
</dbReference>
<dbReference type="InterPro" id="IPR013325">
    <property type="entry name" value="RNA_pol_sigma_r2"/>
</dbReference>
<dbReference type="Proteomes" id="UP000257144">
    <property type="component" value="Unassembled WGS sequence"/>
</dbReference>
<dbReference type="EMBL" id="QNQT01000004">
    <property type="protein sequence ID" value="RDU36611.1"/>
    <property type="molecule type" value="Genomic_DNA"/>
</dbReference>
<dbReference type="RefSeq" id="WP_115452083.1">
    <property type="nucleotide sequence ID" value="NZ_QNQT01000004.1"/>
</dbReference>
<dbReference type="Pfam" id="PF04542">
    <property type="entry name" value="Sigma70_r2"/>
    <property type="match status" value="1"/>
</dbReference>
<protein>
    <submittedName>
        <fullName evidence="7">RNA polymerase subunit sigma</fullName>
    </submittedName>
</protein>
<evidence type="ECO:0000256" key="4">
    <source>
        <dbReference type="ARBA" id="ARBA00023125"/>
    </source>
</evidence>
<evidence type="ECO:0000256" key="3">
    <source>
        <dbReference type="ARBA" id="ARBA00023082"/>
    </source>
</evidence>
<dbReference type="InterPro" id="IPR014284">
    <property type="entry name" value="RNA_pol_sigma-70_dom"/>
</dbReference>
<keyword evidence="8" id="KW-1185">Reference proteome</keyword>
<comment type="caution">
    <text evidence="7">The sequence shown here is derived from an EMBL/GenBank/DDBJ whole genome shotgun (WGS) entry which is preliminary data.</text>
</comment>
<dbReference type="InterPro" id="IPR036388">
    <property type="entry name" value="WH-like_DNA-bd_sf"/>
</dbReference>
<reference evidence="7 8" key="1">
    <citation type="submission" date="2018-07" db="EMBL/GenBank/DDBJ databases">
        <title>Bacillus sp. YLB-04 draft genome sequence.</title>
        <authorList>
            <person name="Yu L."/>
            <person name="Tang X."/>
        </authorList>
    </citation>
    <scope>NUCLEOTIDE SEQUENCE [LARGE SCALE GENOMIC DNA]</scope>
    <source>
        <strain evidence="7 8">YLB-04</strain>
    </source>
</reference>
<keyword evidence="5" id="KW-0804">Transcription</keyword>
<dbReference type="Gene3D" id="1.10.1740.10">
    <property type="match status" value="1"/>
</dbReference>
<dbReference type="InterPro" id="IPR039425">
    <property type="entry name" value="RNA_pol_sigma-70-like"/>
</dbReference>
<keyword evidence="3" id="KW-0731">Sigma factor</keyword>
<comment type="similarity">
    <text evidence="1">Belongs to the sigma-70 factor family. ECF subfamily.</text>
</comment>